<dbReference type="InterPro" id="IPR032675">
    <property type="entry name" value="LRR_dom_sf"/>
</dbReference>
<organism evidence="1 2">
    <name type="scientific">Trichomonas vaginalis (strain ATCC PRA-98 / G3)</name>
    <dbReference type="NCBI Taxonomy" id="412133"/>
    <lineage>
        <taxon>Eukaryota</taxon>
        <taxon>Metamonada</taxon>
        <taxon>Parabasalia</taxon>
        <taxon>Trichomonadida</taxon>
        <taxon>Trichomonadidae</taxon>
        <taxon>Trichomonas</taxon>
    </lineage>
</organism>
<reference evidence="1" key="2">
    <citation type="journal article" date="2007" name="Science">
        <title>Draft genome sequence of the sexually transmitted pathogen Trichomonas vaginalis.</title>
        <authorList>
            <person name="Carlton J.M."/>
            <person name="Hirt R.P."/>
            <person name="Silva J.C."/>
            <person name="Delcher A.L."/>
            <person name="Schatz M."/>
            <person name="Zhao Q."/>
            <person name="Wortman J.R."/>
            <person name="Bidwell S.L."/>
            <person name="Alsmark U.C.M."/>
            <person name="Besteiro S."/>
            <person name="Sicheritz-Ponten T."/>
            <person name="Noel C.J."/>
            <person name="Dacks J.B."/>
            <person name="Foster P.G."/>
            <person name="Simillion C."/>
            <person name="Van de Peer Y."/>
            <person name="Miranda-Saavedra D."/>
            <person name="Barton G.J."/>
            <person name="Westrop G.D."/>
            <person name="Mueller S."/>
            <person name="Dessi D."/>
            <person name="Fiori P.L."/>
            <person name="Ren Q."/>
            <person name="Paulsen I."/>
            <person name="Zhang H."/>
            <person name="Bastida-Corcuera F.D."/>
            <person name="Simoes-Barbosa A."/>
            <person name="Brown M.T."/>
            <person name="Hayes R.D."/>
            <person name="Mukherjee M."/>
            <person name="Okumura C.Y."/>
            <person name="Schneider R."/>
            <person name="Smith A.J."/>
            <person name="Vanacova S."/>
            <person name="Villalvazo M."/>
            <person name="Haas B.J."/>
            <person name="Pertea M."/>
            <person name="Feldblyum T.V."/>
            <person name="Utterback T.R."/>
            <person name="Shu C.L."/>
            <person name="Osoegawa K."/>
            <person name="de Jong P.J."/>
            <person name="Hrdy I."/>
            <person name="Horvathova L."/>
            <person name="Zubacova Z."/>
            <person name="Dolezal P."/>
            <person name="Malik S.B."/>
            <person name="Logsdon J.M. Jr."/>
            <person name="Henze K."/>
            <person name="Gupta A."/>
            <person name="Wang C.C."/>
            <person name="Dunne R.L."/>
            <person name="Upcroft J.A."/>
            <person name="Upcroft P."/>
            <person name="White O."/>
            <person name="Salzberg S.L."/>
            <person name="Tang P."/>
            <person name="Chiu C.-H."/>
            <person name="Lee Y.-S."/>
            <person name="Embley T.M."/>
            <person name="Coombs G.H."/>
            <person name="Mottram J.C."/>
            <person name="Tachezy J."/>
            <person name="Fraser-Liggett C.M."/>
            <person name="Johnson P.J."/>
        </authorList>
    </citation>
    <scope>NUCLEOTIDE SEQUENCE [LARGE SCALE GENOMIC DNA]</scope>
    <source>
        <strain evidence="1">G3</strain>
    </source>
</reference>
<proteinExistence type="predicted"/>
<dbReference type="SUPFAM" id="SSF52058">
    <property type="entry name" value="L domain-like"/>
    <property type="match status" value="1"/>
</dbReference>
<evidence type="ECO:0000313" key="2">
    <source>
        <dbReference type="Proteomes" id="UP000001542"/>
    </source>
</evidence>
<dbReference type="PANTHER" id="PTHR45661:SF3">
    <property type="entry name" value="IG-LIKE DOMAIN-CONTAINING PROTEIN"/>
    <property type="match status" value="1"/>
</dbReference>
<dbReference type="EMBL" id="DS113454">
    <property type="protein sequence ID" value="EAY05201.1"/>
    <property type="molecule type" value="Genomic_DNA"/>
</dbReference>
<accession>A2EQ26</accession>
<keyword evidence="2" id="KW-1185">Reference proteome</keyword>
<dbReference type="VEuPathDB" id="TrichDB:TVAGG3_0091270"/>
<sequence>MIMYDIYKNTVIQLTNDIESVTLPSNVTTISSYSFANSKLLRTVNFESNNKLTTIMVNAFDGCSSLSTITLPTSLTTIDQYAFSYCSTLRSISFPNSLTSIGRNAFQYCTSLTTITFSNVVSMTIKEYCFINCNLLDSVSFGNGLSSLGFNCFENCTRLEQLRFPASLKSIGMNCFFNSGLKNVIFPEDSVFYDISPSSFRGCTQLTNIQLPVNVRILGENCFESTKLSIFSVPCSVVTISSYSFRNCYELSEFIIVENNNLKTIEDRAFDGCTRLRLFRIESSNFFTVFNGALFNKNMSTLICFPPASSIKYFSFPEEVRIVGSGAFFGCRSIMSILIPDNSIERIGTFSFANCTSLKMINIPSSIKIIENGAFSGCISLKCGVFIDNKERRFIQELIETSLLPVTAINECGLFSCKVHNKFDIPVSPSYLFVFILM</sequence>
<dbReference type="SMR" id="A2EQ26"/>
<dbReference type="InParanoid" id="A2EQ26"/>
<dbReference type="RefSeq" id="XP_001317424.1">
    <property type="nucleotide sequence ID" value="XM_001317389.1"/>
</dbReference>
<reference evidence="1" key="1">
    <citation type="submission" date="2006-10" db="EMBL/GenBank/DDBJ databases">
        <authorList>
            <person name="Amadeo P."/>
            <person name="Zhao Q."/>
            <person name="Wortman J."/>
            <person name="Fraser-Liggett C."/>
            <person name="Carlton J."/>
        </authorList>
    </citation>
    <scope>NUCLEOTIDE SEQUENCE</scope>
    <source>
        <strain evidence="1">G3</strain>
    </source>
</reference>
<dbReference type="InterPro" id="IPR053139">
    <property type="entry name" value="Surface_bspA-like"/>
</dbReference>
<dbReference type="VEuPathDB" id="TrichDB:TVAG_473800"/>
<dbReference type="AlphaFoldDB" id="A2EQ26"/>
<dbReference type="Proteomes" id="UP000001542">
    <property type="component" value="Unassembled WGS sequence"/>
</dbReference>
<name>A2EQ26_TRIV3</name>
<dbReference type="OrthoDB" id="6363818at2759"/>
<protein>
    <submittedName>
        <fullName evidence="1">Surface antigen BspA-like</fullName>
    </submittedName>
</protein>
<dbReference type="STRING" id="5722.A2EQ26"/>
<gene>
    <name evidence="1" type="ORF">TVAG_473800</name>
</gene>
<dbReference type="InterPro" id="IPR026906">
    <property type="entry name" value="LRR_5"/>
</dbReference>
<evidence type="ECO:0000313" key="1">
    <source>
        <dbReference type="EMBL" id="EAY05201.1"/>
    </source>
</evidence>
<dbReference type="KEGG" id="tva:4763077"/>
<dbReference type="PANTHER" id="PTHR45661">
    <property type="entry name" value="SURFACE ANTIGEN"/>
    <property type="match status" value="1"/>
</dbReference>
<dbReference type="Pfam" id="PF13306">
    <property type="entry name" value="LRR_5"/>
    <property type="match status" value="3"/>
</dbReference>
<dbReference type="Gene3D" id="3.80.10.10">
    <property type="entry name" value="Ribonuclease Inhibitor"/>
    <property type="match status" value="3"/>
</dbReference>